<dbReference type="Proteomes" id="UP001519306">
    <property type="component" value="Unassembled WGS sequence"/>
</dbReference>
<dbReference type="PANTHER" id="PTHR43390:SF1">
    <property type="entry name" value="CHLOROPLAST PROCESSING PEPTIDASE"/>
    <property type="match status" value="1"/>
</dbReference>
<dbReference type="InterPro" id="IPR019756">
    <property type="entry name" value="Pept_S26A_signal_pept_1_Ser-AS"/>
</dbReference>
<feature type="domain" description="Peptidase S26" evidence="9">
    <location>
        <begin position="12"/>
        <end position="165"/>
    </location>
</feature>
<keyword evidence="7" id="KW-0472">Membrane</keyword>
<dbReference type="PANTHER" id="PTHR43390">
    <property type="entry name" value="SIGNAL PEPTIDASE I"/>
    <property type="match status" value="1"/>
</dbReference>
<evidence type="ECO:0000256" key="7">
    <source>
        <dbReference type="RuleBase" id="RU003993"/>
    </source>
</evidence>
<dbReference type="PRINTS" id="PR00727">
    <property type="entry name" value="LEADERPTASE"/>
</dbReference>
<dbReference type="NCBIfam" id="TIGR02227">
    <property type="entry name" value="sigpep_I_bact"/>
    <property type="match status" value="1"/>
</dbReference>
<evidence type="ECO:0000256" key="1">
    <source>
        <dbReference type="ARBA" id="ARBA00000677"/>
    </source>
</evidence>
<keyword evidence="5 7" id="KW-0645">Protease</keyword>
<evidence type="ECO:0000256" key="2">
    <source>
        <dbReference type="ARBA" id="ARBA00004401"/>
    </source>
</evidence>
<dbReference type="InterPro" id="IPR019757">
    <property type="entry name" value="Pept_S26A_signal_pept_1_Lys-AS"/>
</dbReference>
<name>A0ABS4KAI1_9FIRM</name>
<evidence type="ECO:0000256" key="6">
    <source>
        <dbReference type="ARBA" id="ARBA00022801"/>
    </source>
</evidence>
<keyword evidence="7" id="KW-0812">Transmembrane</keyword>
<dbReference type="CDD" id="cd06530">
    <property type="entry name" value="S26_SPase_I"/>
    <property type="match status" value="1"/>
</dbReference>
<comment type="catalytic activity">
    <reaction evidence="1 7">
        <text>Cleavage of hydrophobic, N-terminal signal or leader sequences from secreted and periplasmic proteins.</text>
        <dbReference type="EC" id="3.4.21.89"/>
    </reaction>
</comment>
<dbReference type="RefSeq" id="WP_210060087.1">
    <property type="nucleotide sequence ID" value="NZ_JAGGLJ010000002.1"/>
</dbReference>
<protein>
    <recommendedName>
        <fullName evidence="4 7">Signal peptidase I</fullName>
        <ecNumber evidence="4 7">3.4.21.89</ecNumber>
    </recommendedName>
</protein>
<keyword evidence="7" id="KW-1133">Transmembrane helix</keyword>
<evidence type="ECO:0000256" key="4">
    <source>
        <dbReference type="ARBA" id="ARBA00013208"/>
    </source>
</evidence>
<comment type="similarity">
    <text evidence="3 8">Belongs to the peptidase S26 family.</text>
</comment>
<sequence length="177" mass="20156">MKESFKTEFYSLLKTILIALVLAFIIKNFIFTFAYVKGISMEPTLSEKDVLFSFVPKKYLNLNRSDIVIVKSPIEENKNYIKRVIGLPGDEIKIQNGSVYVNDKLLEENYTSNDYTEALNATYTLLEGNEYFIMGDNRNPGGSIDSRTFGPIKKSAIKSVVTFRILPFSKIERLGVK</sequence>
<dbReference type="Pfam" id="PF10502">
    <property type="entry name" value="Peptidase_S26"/>
    <property type="match status" value="1"/>
</dbReference>
<dbReference type="SUPFAM" id="SSF51306">
    <property type="entry name" value="LexA/Signal peptidase"/>
    <property type="match status" value="1"/>
</dbReference>
<feature type="transmembrane region" description="Helical" evidence="7">
    <location>
        <begin position="12"/>
        <end position="36"/>
    </location>
</feature>
<accession>A0ABS4KAI1</accession>
<gene>
    <name evidence="10" type="ORF">J2Z71_000295</name>
</gene>
<evidence type="ECO:0000256" key="8">
    <source>
        <dbReference type="RuleBase" id="RU362042"/>
    </source>
</evidence>
<evidence type="ECO:0000259" key="9">
    <source>
        <dbReference type="Pfam" id="PF10502"/>
    </source>
</evidence>
<dbReference type="EC" id="3.4.21.89" evidence="4 7"/>
<evidence type="ECO:0000256" key="3">
    <source>
        <dbReference type="ARBA" id="ARBA00009370"/>
    </source>
</evidence>
<dbReference type="EMBL" id="JAGGLJ010000002">
    <property type="protein sequence ID" value="MBP2024779.1"/>
    <property type="molecule type" value="Genomic_DNA"/>
</dbReference>
<dbReference type="InterPro" id="IPR019533">
    <property type="entry name" value="Peptidase_S26"/>
</dbReference>
<dbReference type="GO" id="GO:0009003">
    <property type="term" value="F:signal peptidase activity"/>
    <property type="evidence" value="ECO:0007669"/>
    <property type="project" value="UniProtKB-EC"/>
</dbReference>
<organism evidence="10 11">
    <name type="scientific">Peptoniphilus stercorisuis</name>
    <dbReference type="NCBI Taxonomy" id="1436965"/>
    <lineage>
        <taxon>Bacteria</taxon>
        <taxon>Bacillati</taxon>
        <taxon>Bacillota</taxon>
        <taxon>Tissierellia</taxon>
        <taxon>Tissierellales</taxon>
        <taxon>Peptoniphilaceae</taxon>
        <taxon>Peptoniphilus</taxon>
    </lineage>
</organism>
<dbReference type="InterPro" id="IPR000223">
    <property type="entry name" value="Pept_S26A_signal_pept_1"/>
</dbReference>
<dbReference type="InterPro" id="IPR036286">
    <property type="entry name" value="LexA/Signal_pep-like_sf"/>
</dbReference>
<dbReference type="Gene3D" id="2.10.109.10">
    <property type="entry name" value="Umud Fragment, subunit A"/>
    <property type="match status" value="1"/>
</dbReference>
<evidence type="ECO:0000256" key="5">
    <source>
        <dbReference type="ARBA" id="ARBA00022670"/>
    </source>
</evidence>
<comment type="subcellular location">
    <subcellularLocation>
        <location evidence="2">Cell membrane</location>
        <topology evidence="2">Single-pass type II membrane protein</topology>
    </subcellularLocation>
    <subcellularLocation>
        <location evidence="8">Membrane</location>
        <topology evidence="8">Single-pass type II membrane protein</topology>
    </subcellularLocation>
</comment>
<evidence type="ECO:0000313" key="10">
    <source>
        <dbReference type="EMBL" id="MBP2024779.1"/>
    </source>
</evidence>
<proteinExistence type="inferred from homology"/>
<dbReference type="PROSITE" id="PS00760">
    <property type="entry name" value="SPASE_I_2"/>
    <property type="match status" value="1"/>
</dbReference>
<comment type="caution">
    <text evidence="10">The sequence shown here is derived from an EMBL/GenBank/DDBJ whole genome shotgun (WGS) entry which is preliminary data.</text>
</comment>
<evidence type="ECO:0000313" key="11">
    <source>
        <dbReference type="Proteomes" id="UP001519306"/>
    </source>
</evidence>
<keyword evidence="11" id="KW-1185">Reference proteome</keyword>
<dbReference type="PROSITE" id="PS00501">
    <property type="entry name" value="SPASE_I_1"/>
    <property type="match status" value="1"/>
</dbReference>
<reference evidence="10 11" key="1">
    <citation type="submission" date="2021-03" db="EMBL/GenBank/DDBJ databases">
        <title>Genomic Encyclopedia of Type Strains, Phase IV (KMG-IV): sequencing the most valuable type-strain genomes for metagenomic binning, comparative biology and taxonomic classification.</title>
        <authorList>
            <person name="Goeker M."/>
        </authorList>
    </citation>
    <scope>NUCLEOTIDE SEQUENCE [LARGE SCALE GENOMIC DNA]</scope>
    <source>
        <strain evidence="10 11">DSM 27563</strain>
    </source>
</reference>
<keyword evidence="6 7" id="KW-0378">Hydrolase</keyword>